<sequence>MLQTNYNMLNWKEKDLQAVSPKLDELMSWNLEHEFESLSLAQQQTSHLLNITELRDTIRLTEQQLVKQKLQLIRLFYEHYRTVDAVLDKSGTTVGSMPAKLDHPVPCSKSTDNLLCSDEDSFVSEYVPQRFATRVVRENEKLTVYCGNAKASVTLD</sequence>
<evidence type="ECO:0000313" key="2">
    <source>
        <dbReference type="Proteomes" id="UP001163846"/>
    </source>
</evidence>
<comment type="caution">
    <text evidence="1">The sequence shown here is derived from an EMBL/GenBank/DDBJ whole genome shotgun (WGS) entry which is preliminary data.</text>
</comment>
<dbReference type="AlphaFoldDB" id="A0AA38NWQ2"/>
<evidence type="ECO:0000313" key="1">
    <source>
        <dbReference type="EMBL" id="KAJ3831936.1"/>
    </source>
</evidence>
<protein>
    <submittedName>
        <fullName evidence="1">Uncharacterized protein</fullName>
    </submittedName>
</protein>
<gene>
    <name evidence="1" type="ORF">F5878DRAFT_667032</name>
</gene>
<reference evidence="1" key="1">
    <citation type="submission" date="2022-08" db="EMBL/GenBank/DDBJ databases">
        <authorList>
            <consortium name="DOE Joint Genome Institute"/>
            <person name="Min B."/>
            <person name="Riley R."/>
            <person name="Sierra-Patev S."/>
            <person name="Naranjo-Ortiz M."/>
            <person name="Looney B."/>
            <person name="Konkel Z."/>
            <person name="Slot J.C."/>
            <person name="Sakamoto Y."/>
            <person name="Steenwyk J.L."/>
            <person name="Rokas A."/>
            <person name="Carro J."/>
            <person name="Camarero S."/>
            <person name="Ferreira P."/>
            <person name="Molpeceres G."/>
            <person name="Ruiz-Duenas F.J."/>
            <person name="Serrano A."/>
            <person name="Henrissat B."/>
            <person name="Drula E."/>
            <person name="Hughes K.W."/>
            <person name="Mata J.L."/>
            <person name="Ishikawa N.K."/>
            <person name="Vargas-Isla R."/>
            <person name="Ushijima S."/>
            <person name="Smith C.A."/>
            <person name="Ahrendt S."/>
            <person name="Andreopoulos W."/>
            <person name="He G."/>
            <person name="Labutti K."/>
            <person name="Lipzen A."/>
            <person name="Ng V."/>
            <person name="Sandor L."/>
            <person name="Barry K."/>
            <person name="Martinez A.T."/>
            <person name="Xiao Y."/>
            <person name="Gibbons J.G."/>
            <person name="Terashima K."/>
            <person name="Hibbett D.S."/>
            <person name="Grigoriev I.V."/>
        </authorList>
    </citation>
    <scope>NUCLEOTIDE SEQUENCE</scope>
    <source>
        <strain evidence="1">TFB9207</strain>
    </source>
</reference>
<dbReference type="Proteomes" id="UP001163846">
    <property type="component" value="Unassembled WGS sequence"/>
</dbReference>
<organism evidence="1 2">
    <name type="scientific">Lentinula raphanica</name>
    <dbReference type="NCBI Taxonomy" id="153919"/>
    <lineage>
        <taxon>Eukaryota</taxon>
        <taxon>Fungi</taxon>
        <taxon>Dikarya</taxon>
        <taxon>Basidiomycota</taxon>
        <taxon>Agaricomycotina</taxon>
        <taxon>Agaricomycetes</taxon>
        <taxon>Agaricomycetidae</taxon>
        <taxon>Agaricales</taxon>
        <taxon>Marasmiineae</taxon>
        <taxon>Omphalotaceae</taxon>
        <taxon>Lentinula</taxon>
    </lineage>
</organism>
<proteinExistence type="predicted"/>
<dbReference type="EMBL" id="MU807151">
    <property type="protein sequence ID" value="KAJ3831936.1"/>
    <property type="molecule type" value="Genomic_DNA"/>
</dbReference>
<accession>A0AA38NWQ2</accession>
<keyword evidence="2" id="KW-1185">Reference proteome</keyword>
<name>A0AA38NWQ2_9AGAR</name>